<dbReference type="CDD" id="cd00082">
    <property type="entry name" value="HisKA"/>
    <property type="match status" value="1"/>
</dbReference>
<evidence type="ECO:0000259" key="8">
    <source>
        <dbReference type="PROSITE" id="PS50109"/>
    </source>
</evidence>
<dbReference type="EC" id="2.7.13.3" evidence="2"/>
<feature type="coiled-coil region" evidence="7">
    <location>
        <begin position="173"/>
        <end position="200"/>
    </location>
</feature>
<keyword evidence="7" id="KW-0175">Coiled coil</keyword>
<dbReference type="Gene3D" id="3.40.50.2300">
    <property type="match status" value="1"/>
</dbReference>
<dbReference type="SMART" id="SM00448">
    <property type="entry name" value="REC"/>
    <property type="match status" value="1"/>
</dbReference>
<dbReference type="Gene3D" id="3.30.565.10">
    <property type="entry name" value="Histidine kinase-like ATPase, C-terminal domain"/>
    <property type="match status" value="1"/>
</dbReference>
<dbReference type="SUPFAM" id="SSF55874">
    <property type="entry name" value="ATPase domain of HSP90 chaperone/DNA topoisomerase II/histidine kinase"/>
    <property type="match status" value="1"/>
</dbReference>
<dbReference type="PROSITE" id="PS50110">
    <property type="entry name" value="RESPONSE_REGULATORY"/>
    <property type="match status" value="1"/>
</dbReference>
<dbReference type="InterPro" id="IPR001789">
    <property type="entry name" value="Sig_transdc_resp-reg_receiver"/>
</dbReference>
<dbReference type="PANTHER" id="PTHR43065:SF50">
    <property type="entry name" value="HISTIDINE KINASE"/>
    <property type="match status" value="1"/>
</dbReference>
<evidence type="ECO:0000256" key="5">
    <source>
        <dbReference type="ARBA" id="ARBA00023012"/>
    </source>
</evidence>
<dbReference type="InterPro" id="IPR005467">
    <property type="entry name" value="His_kinase_dom"/>
</dbReference>
<keyword evidence="12" id="KW-1185">Reference proteome</keyword>
<dbReference type="Pfam" id="PF00072">
    <property type="entry name" value="Response_reg"/>
    <property type="match status" value="1"/>
</dbReference>
<dbReference type="STRING" id="1479485.DA73_0222430"/>
<dbReference type="InterPro" id="IPR011006">
    <property type="entry name" value="CheY-like_superfamily"/>
</dbReference>
<evidence type="ECO:0000256" key="6">
    <source>
        <dbReference type="PROSITE-ProRule" id="PRU00169"/>
    </source>
</evidence>
<dbReference type="PANTHER" id="PTHR43065">
    <property type="entry name" value="SENSOR HISTIDINE KINASE"/>
    <property type="match status" value="1"/>
</dbReference>
<comment type="caution">
    <text evidence="11">The sequence shown here is derived from an EMBL/GenBank/DDBJ whole genome shotgun (WGS) entry which is preliminary data.</text>
</comment>
<feature type="domain" description="Histidine kinase" evidence="8">
    <location>
        <begin position="212"/>
        <end position="456"/>
    </location>
</feature>
<name>A0A0C1RG81_9CYAN</name>
<keyword evidence="5" id="KW-0902">Two-component regulatory system</keyword>
<gene>
    <name evidence="11" type="ORF">DA73_0222430</name>
    <name evidence="10" type="ORF">DA73_0400018225</name>
</gene>
<organism evidence="11">
    <name type="scientific">Tolypothrix bouteillei VB521301</name>
    <dbReference type="NCBI Taxonomy" id="1479485"/>
    <lineage>
        <taxon>Bacteria</taxon>
        <taxon>Bacillati</taxon>
        <taxon>Cyanobacteriota</taxon>
        <taxon>Cyanophyceae</taxon>
        <taxon>Nostocales</taxon>
        <taxon>Tolypothrichaceae</taxon>
        <taxon>Tolypothrix</taxon>
    </lineage>
</organism>
<keyword evidence="4 11" id="KW-0808">Transferase</keyword>
<dbReference type="SMART" id="SM00388">
    <property type="entry name" value="HisKA"/>
    <property type="match status" value="1"/>
</dbReference>
<evidence type="ECO:0000256" key="3">
    <source>
        <dbReference type="ARBA" id="ARBA00022553"/>
    </source>
</evidence>
<dbReference type="Proteomes" id="UP000029738">
    <property type="component" value="Unassembled WGS sequence"/>
</dbReference>
<evidence type="ECO:0000259" key="9">
    <source>
        <dbReference type="PROSITE" id="PS50110"/>
    </source>
</evidence>
<comment type="catalytic activity">
    <reaction evidence="1">
        <text>ATP + protein L-histidine = ADP + protein N-phospho-L-histidine.</text>
        <dbReference type="EC" id="2.7.13.3"/>
    </reaction>
</comment>
<dbReference type="Gene3D" id="1.10.287.130">
    <property type="match status" value="1"/>
</dbReference>
<dbReference type="InterPro" id="IPR003661">
    <property type="entry name" value="HisK_dim/P_dom"/>
</dbReference>
<dbReference type="GO" id="GO:0000155">
    <property type="term" value="F:phosphorelay sensor kinase activity"/>
    <property type="evidence" value="ECO:0007669"/>
    <property type="project" value="InterPro"/>
</dbReference>
<keyword evidence="3 6" id="KW-0597">Phosphoprotein</keyword>
<dbReference type="SUPFAM" id="SSF52172">
    <property type="entry name" value="CheY-like"/>
    <property type="match status" value="1"/>
</dbReference>
<evidence type="ECO:0000256" key="7">
    <source>
        <dbReference type="SAM" id="Coils"/>
    </source>
</evidence>
<dbReference type="RefSeq" id="WP_038085053.1">
    <property type="nucleotide sequence ID" value="NZ_JHEG04000001.1"/>
</dbReference>
<dbReference type="Pfam" id="PF02518">
    <property type="entry name" value="HATPase_c"/>
    <property type="match status" value="1"/>
</dbReference>
<dbReference type="InterPro" id="IPR036097">
    <property type="entry name" value="HisK_dim/P_sf"/>
</dbReference>
<keyword evidence="4 11" id="KW-0418">Kinase</keyword>
<reference evidence="10" key="2">
    <citation type="submission" date="2019-11" db="EMBL/GenBank/DDBJ databases">
        <title>Improved Assembly of Tolypothrix boutellei genome.</title>
        <authorList>
            <person name="Sarangi A.N."/>
            <person name="Mukherjee M."/>
            <person name="Ghosh S."/>
            <person name="Singh D."/>
            <person name="Das A."/>
            <person name="Kant S."/>
            <person name="Prusty A."/>
            <person name="Tripathy S."/>
        </authorList>
    </citation>
    <scope>NUCLEOTIDE SEQUENCE</scope>
    <source>
        <strain evidence="10">VB521301</strain>
    </source>
</reference>
<reference evidence="11" key="1">
    <citation type="journal article" date="2015" name="Genome Announc.">
        <title>Draft Genome Sequence of Tolypothrix boutellei Strain VB521301.</title>
        <authorList>
            <person name="Chandrababunaidu M.M."/>
            <person name="Singh D."/>
            <person name="Sen D."/>
            <person name="Bhan S."/>
            <person name="Das S."/>
            <person name="Gupta A."/>
            <person name="Adhikary S.P."/>
            <person name="Tripathy S."/>
        </authorList>
    </citation>
    <scope>NUCLEOTIDE SEQUENCE</scope>
    <source>
        <strain evidence="11">VB521301</strain>
    </source>
</reference>
<evidence type="ECO:0000256" key="2">
    <source>
        <dbReference type="ARBA" id="ARBA00012438"/>
    </source>
</evidence>
<feature type="modified residue" description="4-aspartylphosphate" evidence="6">
    <location>
        <position position="93"/>
    </location>
</feature>
<accession>A0A0C1RG81</accession>
<dbReference type="EMBL" id="JHEG04000001">
    <property type="protein sequence ID" value="KAF3887207.1"/>
    <property type="molecule type" value="Genomic_DNA"/>
</dbReference>
<proteinExistence type="predicted"/>
<dbReference type="PROSITE" id="PS50109">
    <property type="entry name" value="HIS_KIN"/>
    <property type="match status" value="1"/>
</dbReference>
<evidence type="ECO:0000313" key="10">
    <source>
        <dbReference type="EMBL" id="KAF3887207.1"/>
    </source>
</evidence>
<evidence type="ECO:0000256" key="1">
    <source>
        <dbReference type="ARBA" id="ARBA00000085"/>
    </source>
</evidence>
<dbReference type="EMBL" id="JHEG02000048">
    <property type="protein sequence ID" value="KIE11155.1"/>
    <property type="molecule type" value="Genomic_DNA"/>
</dbReference>
<dbReference type="PRINTS" id="PR00344">
    <property type="entry name" value="BCTRLSENSOR"/>
</dbReference>
<dbReference type="InterPro" id="IPR004358">
    <property type="entry name" value="Sig_transdc_His_kin-like_C"/>
</dbReference>
<dbReference type="InterPro" id="IPR036890">
    <property type="entry name" value="HATPase_C_sf"/>
</dbReference>
<dbReference type="InterPro" id="IPR003594">
    <property type="entry name" value="HATPase_dom"/>
</dbReference>
<evidence type="ECO:0000256" key="4">
    <source>
        <dbReference type="ARBA" id="ARBA00022777"/>
    </source>
</evidence>
<dbReference type="SUPFAM" id="SSF47384">
    <property type="entry name" value="Homodimeric domain of signal transducing histidine kinase"/>
    <property type="match status" value="1"/>
</dbReference>
<evidence type="ECO:0000313" key="12">
    <source>
        <dbReference type="Proteomes" id="UP000029738"/>
    </source>
</evidence>
<feature type="coiled-coil region" evidence="7">
    <location>
        <begin position="352"/>
        <end position="379"/>
    </location>
</feature>
<feature type="domain" description="Response regulatory" evidence="9">
    <location>
        <begin position="43"/>
        <end position="160"/>
    </location>
</feature>
<dbReference type="AlphaFoldDB" id="A0A0C1RG81"/>
<dbReference type="SMART" id="SM00387">
    <property type="entry name" value="HATPase_c"/>
    <property type="match status" value="1"/>
</dbReference>
<dbReference type="OrthoDB" id="569699at2"/>
<protein>
    <recommendedName>
        <fullName evidence="2">histidine kinase</fullName>
        <ecNumber evidence="2">2.7.13.3</ecNumber>
    </recommendedName>
</protein>
<evidence type="ECO:0000313" key="11">
    <source>
        <dbReference type="EMBL" id="KIE11155.1"/>
    </source>
</evidence>
<sequence>MSLPAEALTQVSAKVLPLTSRRSKGQTIQEVASVLPANTPAVKLLLIDDQLIVSQAVHRILTEEADISFHYVSDPTQAIQTAMEISPTVILLDLVMPEMDGLMLLRWFRSHSATRDIPIIMLSSKEEPELKAEAFAQGANDYLIKLPDAVELIARIRYHSKAYNNLKALTNATLTAQLQAQQLEHTLKELQKTQVQLIQTEKMSGLGRMVAGVAHEINNPVNFIYGNFDYLENYVYSLLNLIKLYQQEYPQPSSKIQEEFTAINLDFMIEDLCKMISSMKFGTERIREIVLSLRNFSRLDQAEKKRVNIHEGIESTLLILNHRIKQGIEIVKHFDDLPLIECYPAQLNQVFMNIISNAIDALQEVKEEAQKQIVIKTETINDKFIRVTIKDNGPGIDSKIQNKIFEPFFTTKPVNQGTGLGLAISYQIIQKHSGNVDVRSDLGKGTEFVIEIPVLQD</sequence>